<dbReference type="AlphaFoldDB" id="A0A2T4AGM9"/>
<organism evidence="4 5">
    <name type="scientific">Trichoderma harzianum CBS 226.95</name>
    <dbReference type="NCBI Taxonomy" id="983964"/>
    <lineage>
        <taxon>Eukaryota</taxon>
        <taxon>Fungi</taxon>
        <taxon>Dikarya</taxon>
        <taxon>Ascomycota</taxon>
        <taxon>Pezizomycotina</taxon>
        <taxon>Sordariomycetes</taxon>
        <taxon>Hypocreomycetidae</taxon>
        <taxon>Hypocreales</taxon>
        <taxon>Hypocreaceae</taxon>
        <taxon>Trichoderma</taxon>
    </lineage>
</organism>
<accession>A0A2T4AGM9</accession>
<dbReference type="InterPro" id="IPR020084">
    <property type="entry name" value="NUDIX_hydrolase_CS"/>
</dbReference>
<evidence type="ECO:0000256" key="1">
    <source>
        <dbReference type="ARBA" id="ARBA00022801"/>
    </source>
</evidence>
<keyword evidence="2" id="KW-0472">Membrane</keyword>
<evidence type="ECO:0000313" key="4">
    <source>
        <dbReference type="EMBL" id="PTB56239.1"/>
    </source>
</evidence>
<sequence length="233" mass="25979">MRPSLLMRRAAACSRQPTTQTFHFFSLLFSLLVAPSIPIFTLRENFKGESTRRSQLSSYIMATPSSKAPNHKIIGTKDPAKSYTDRKSTRVVALKPSGEVAIIYVKEGNYYKLPGGGIEGEESPTDAALREVKEETGAIVVLRSTDYFATTEEFRFQQHQISYCYLADVVDDAGEPCLTEEELADGFVHQWMTVNKALDAMSAAEPTTEFGSFVKERDIFVLKEALRLIESSS</sequence>
<reference evidence="4 5" key="1">
    <citation type="submission" date="2016-07" db="EMBL/GenBank/DDBJ databases">
        <title>Multiple horizontal gene transfer events from other fungi enriched the ability of initially mycotrophic Trichoderma (Ascomycota) to feed on dead plant biomass.</title>
        <authorList>
            <consortium name="DOE Joint Genome Institute"/>
            <person name="Aerts A."/>
            <person name="Atanasova L."/>
            <person name="Chenthamara K."/>
            <person name="Zhang J."/>
            <person name="Grujic M."/>
            <person name="Henrissat B."/>
            <person name="Kuo A."/>
            <person name="Salamov A."/>
            <person name="Lipzen A."/>
            <person name="Labutti K."/>
            <person name="Barry K."/>
            <person name="Miao Y."/>
            <person name="Rahimi M.J."/>
            <person name="Shen Q."/>
            <person name="Grigoriev I.V."/>
            <person name="Kubicek C.P."/>
            <person name="Druzhinina I.S."/>
        </authorList>
    </citation>
    <scope>NUCLEOTIDE SEQUENCE [LARGE SCALE GENOMIC DNA]</scope>
    <source>
        <strain evidence="4 5">CBS 226.95</strain>
    </source>
</reference>
<dbReference type="PANTHER" id="PTHR43736">
    <property type="entry name" value="ADP-RIBOSE PYROPHOSPHATASE"/>
    <property type="match status" value="1"/>
</dbReference>
<keyword evidence="2" id="KW-0812">Transmembrane</keyword>
<keyword evidence="5" id="KW-1185">Reference proteome</keyword>
<dbReference type="GeneID" id="36623204"/>
<dbReference type="PROSITE" id="PS00893">
    <property type="entry name" value="NUDIX_BOX"/>
    <property type="match status" value="1"/>
</dbReference>
<feature type="domain" description="Nudix hydrolase" evidence="3">
    <location>
        <begin position="84"/>
        <end position="216"/>
    </location>
</feature>
<proteinExistence type="predicted"/>
<evidence type="ECO:0000259" key="3">
    <source>
        <dbReference type="PROSITE" id="PS51462"/>
    </source>
</evidence>
<keyword evidence="1" id="KW-0378">Hydrolase</keyword>
<dbReference type="Pfam" id="PF00293">
    <property type="entry name" value="NUDIX"/>
    <property type="match status" value="1"/>
</dbReference>
<dbReference type="EMBL" id="KZ679678">
    <property type="protein sequence ID" value="PTB56239.1"/>
    <property type="molecule type" value="Genomic_DNA"/>
</dbReference>
<feature type="transmembrane region" description="Helical" evidence="2">
    <location>
        <begin position="21"/>
        <end position="42"/>
    </location>
</feature>
<dbReference type="STRING" id="983964.A0A2T4AGM9"/>
<evidence type="ECO:0000256" key="2">
    <source>
        <dbReference type="SAM" id="Phobius"/>
    </source>
</evidence>
<keyword evidence="2" id="KW-1133">Transmembrane helix</keyword>
<dbReference type="InterPro" id="IPR000086">
    <property type="entry name" value="NUDIX_hydrolase_dom"/>
</dbReference>
<evidence type="ECO:0000313" key="5">
    <source>
        <dbReference type="Proteomes" id="UP000241690"/>
    </source>
</evidence>
<dbReference type="InterPro" id="IPR015797">
    <property type="entry name" value="NUDIX_hydrolase-like_dom_sf"/>
</dbReference>
<dbReference type="GO" id="GO:0016787">
    <property type="term" value="F:hydrolase activity"/>
    <property type="evidence" value="ECO:0007669"/>
    <property type="project" value="UniProtKB-KW"/>
</dbReference>
<dbReference type="Gene3D" id="3.90.79.10">
    <property type="entry name" value="Nucleoside Triphosphate Pyrophosphohydrolase"/>
    <property type="match status" value="1"/>
</dbReference>
<dbReference type="PANTHER" id="PTHR43736:SF1">
    <property type="entry name" value="DIHYDRONEOPTERIN TRIPHOSPHATE DIPHOSPHATASE"/>
    <property type="match status" value="1"/>
</dbReference>
<gene>
    <name evidence="4" type="ORF">M431DRAFT_370853</name>
</gene>
<dbReference type="PROSITE" id="PS51462">
    <property type="entry name" value="NUDIX"/>
    <property type="match status" value="1"/>
</dbReference>
<dbReference type="Proteomes" id="UP000241690">
    <property type="component" value="Unassembled WGS sequence"/>
</dbReference>
<name>A0A2T4AGM9_TRIHA</name>
<dbReference type="SUPFAM" id="SSF55811">
    <property type="entry name" value="Nudix"/>
    <property type="match status" value="1"/>
</dbReference>
<dbReference type="RefSeq" id="XP_024775916.1">
    <property type="nucleotide sequence ID" value="XM_024914638.1"/>
</dbReference>
<protein>
    <recommendedName>
        <fullName evidence="3">Nudix hydrolase domain-containing protein</fullName>
    </recommendedName>
</protein>